<name>A0A7C5HXU5_9BACT</name>
<keyword evidence="2 5" id="KW-0808">Transferase</keyword>
<dbReference type="Gene3D" id="2.40.10.240">
    <property type="entry name" value="QueA-like"/>
    <property type="match status" value="1"/>
</dbReference>
<dbReference type="HAMAP" id="MF_00113">
    <property type="entry name" value="QueA"/>
    <property type="match status" value="1"/>
</dbReference>
<dbReference type="NCBIfam" id="NF001140">
    <property type="entry name" value="PRK00147.1"/>
    <property type="match status" value="1"/>
</dbReference>
<dbReference type="EC" id="2.4.99.17" evidence="5"/>
<keyword evidence="3" id="KW-0949">S-adenosyl-L-methionine</keyword>
<dbReference type="Pfam" id="PF02547">
    <property type="entry name" value="Queuosine_synth"/>
    <property type="match status" value="1"/>
</dbReference>
<dbReference type="PANTHER" id="PTHR30307:SF0">
    <property type="entry name" value="S-ADENOSYLMETHIONINE:TRNA RIBOSYLTRANSFERASE-ISOMERASE"/>
    <property type="match status" value="1"/>
</dbReference>
<keyword evidence="4" id="KW-0671">Queuosine biosynthesis</keyword>
<dbReference type="NCBIfam" id="TIGR00113">
    <property type="entry name" value="queA"/>
    <property type="match status" value="1"/>
</dbReference>
<dbReference type="InterPro" id="IPR036100">
    <property type="entry name" value="QueA_sf"/>
</dbReference>
<comment type="caution">
    <text evidence="5">The sequence shown here is derived from an EMBL/GenBank/DDBJ whole genome shotgun (WGS) entry which is preliminary data.</text>
</comment>
<dbReference type="InterPro" id="IPR042119">
    <property type="entry name" value="QueA_dom2"/>
</dbReference>
<proteinExistence type="inferred from homology"/>
<evidence type="ECO:0000313" key="5">
    <source>
        <dbReference type="EMBL" id="HHF08253.1"/>
    </source>
</evidence>
<dbReference type="PANTHER" id="PTHR30307">
    <property type="entry name" value="S-ADENOSYLMETHIONINE:TRNA RIBOSYLTRANSFERASE-ISOMERASE"/>
    <property type="match status" value="1"/>
</dbReference>
<dbReference type="SUPFAM" id="SSF111337">
    <property type="entry name" value="QueA-like"/>
    <property type="match status" value="1"/>
</dbReference>
<evidence type="ECO:0000256" key="1">
    <source>
        <dbReference type="ARBA" id="ARBA00022490"/>
    </source>
</evidence>
<reference evidence="5" key="1">
    <citation type="journal article" date="2020" name="mSystems">
        <title>Genome- and Community-Level Interaction Insights into Carbon Utilization and Element Cycling Functions of Hydrothermarchaeota in Hydrothermal Sediment.</title>
        <authorList>
            <person name="Zhou Z."/>
            <person name="Liu Y."/>
            <person name="Xu W."/>
            <person name="Pan J."/>
            <person name="Luo Z.H."/>
            <person name="Li M."/>
        </authorList>
    </citation>
    <scope>NUCLEOTIDE SEQUENCE [LARGE SCALE GENOMIC DNA]</scope>
    <source>
        <strain evidence="5">HyVt-80</strain>
    </source>
</reference>
<organism evidence="5">
    <name type="scientific">Kosmotoga arenicorallina</name>
    <dbReference type="NCBI Taxonomy" id="688066"/>
    <lineage>
        <taxon>Bacteria</taxon>
        <taxon>Thermotogati</taxon>
        <taxon>Thermotogota</taxon>
        <taxon>Thermotogae</taxon>
        <taxon>Kosmotogales</taxon>
        <taxon>Kosmotogaceae</taxon>
        <taxon>Kosmotoga</taxon>
    </lineage>
</organism>
<dbReference type="Proteomes" id="UP000886129">
    <property type="component" value="Unassembled WGS sequence"/>
</dbReference>
<evidence type="ECO:0000256" key="3">
    <source>
        <dbReference type="ARBA" id="ARBA00022691"/>
    </source>
</evidence>
<dbReference type="InterPro" id="IPR042118">
    <property type="entry name" value="QueA_dom1"/>
</dbReference>
<sequence>MRTADFDFELPEKLIAQEPVLPRDQCRLLVVRRDSNQFEHRKFYEIKEFLSESDLLVLNDSRVIPARLYGRKSTGAKVEVLLIERIQNGTWKAIVKPGSKIKKGSTLVFDELSCKVVEHLPDSTRVLEFNEPGAEETIKKIGKMPIPPYIKKYPKNPELYQTVYAKAEGSVAAPTAGLHFTKELLSELQASGVNITYITLHVGLGTFRPVKVDKIENHKMHSEFYTISEKTVKKISETRQKGGKVIAVGTTVVRTLEAVAAENAGNLIAKSGYTDIFIYPPFKFNVVDGIITNFHLPRSTLLMLVSAFAGREK</sequence>
<keyword evidence="5" id="KW-0328">Glycosyltransferase</keyword>
<accession>A0A7C5HXU5</accession>
<evidence type="ECO:0000256" key="4">
    <source>
        <dbReference type="ARBA" id="ARBA00022785"/>
    </source>
</evidence>
<dbReference type="GO" id="GO:0051075">
    <property type="term" value="F:S-adenosylmethionine:tRNA ribosyltransferase-isomerase activity"/>
    <property type="evidence" value="ECO:0007669"/>
    <property type="project" value="UniProtKB-EC"/>
</dbReference>
<dbReference type="EMBL" id="DRTH01000028">
    <property type="protein sequence ID" value="HHF08253.1"/>
    <property type="molecule type" value="Genomic_DNA"/>
</dbReference>
<protein>
    <submittedName>
        <fullName evidence="5">tRNA preQ1(34) S-adenosylmethionine ribosyltransferase-isomerase QueA</fullName>
        <ecNumber evidence="5">2.4.99.17</ecNumber>
    </submittedName>
</protein>
<dbReference type="AlphaFoldDB" id="A0A7C5HXU5"/>
<evidence type="ECO:0000256" key="2">
    <source>
        <dbReference type="ARBA" id="ARBA00022679"/>
    </source>
</evidence>
<dbReference type="GO" id="GO:0008616">
    <property type="term" value="P:tRNA queuosine(34) biosynthetic process"/>
    <property type="evidence" value="ECO:0007669"/>
    <property type="project" value="UniProtKB-KW"/>
</dbReference>
<dbReference type="FunFam" id="2.40.10.240:FF:000002">
    <property type="entry name" value="S-adenosylmethionine:tRNA ribosyltransferase-isomerase"/>
    <property type="match status" value="1"/>
</dbReference>
<keyword evidence="1" id="KW-0963">Cytoplasm</keyword>
<feature type="non-terminal residue" evidence="5">
    <location>
        <position position="313"/>
    </location>
</feature>
<gene>
    <name evidence="5" type="primary">queA</name>
    <name evidence="5" type="ORF">ENL26_00575</name>
</gene>
<dbReference type="Gene3D" id="3.40.1780.10">
    <property type="entry name" value="QueA-like"/>
    <property type="match status" value="1"/>
</dbReference>
<dbReference type="InterPro" id="IPR003699">
    <property type="entry name" value="QueA"/>
</dbReference>